<evidence type="ECO:0000313" key="3">
    <source>
        <dbReference type="Proteomes" id="UP001592582"/>
    </source>
</evidence>
<gene>
    <name evidence="2" type="ORF">ACEZDG_02315</name>
</gene>
<evidence type="ECO:0000313" key="2">
    <source>
        <dbReference type="EMBL" id="MFC1408111.1"/>
    </source>
</evidence>
<proteinExistence type="predicted"/>
<keyword evidence="2" id="KW-0560">Oxidoreductase</keyword>
<dbReference type="EC" id="1.6.5.2" evidence="2"/>
<protein>
    <submittedName>
        <fullName evidence="2">SDR family oxidoreductase</fullName>
        <ecNumber evidence="2">1.6.5.2</ecNumber>
    </submittedName>
</protein>
<organism evidence="2 3">
    <name type="scientific">Streptacidiphilus alkalitolerans</name>
    <dbReference type="NCBI Taxonomy" id="3342712"/>
    <lineage>
        <taxon>Bacteria</taxon>
        <taxon>Bacillati</taxon>
        <taxon>Actinomycetota</taxon>
        <taxon>Actinomycetes</taxon>
        <taxon>Kitasatosporales</taxon>
        <taxon>Streptomycetaceae</taxon>
        <taxon>Streptacidiphilus</taxon>
    </lineage>
</organism>
<dbReference type="Gene3D" id="3.90.25.10">
    <property type="entry name" value="UDP-galactose 4-epimerase, domain 1"/>
    <property type="match status" value="1"/>
</dbReference>
<dbReference type="PANTHER" id="PTHR47129">
    <property type="entry name" value="QUINONE OXIDOREDUCTASE 2"/>
    <property type="match status" value="1"/>
</dbReference>
<dbReference type="EMBL" id="JBHEZX010000001">
    <property type="protein sequence ID" value="MFC1408111.1"/>
    <property type="molecule type" value="Genomic_DNA"/>
</dbReference>
<evidence type="ECO:0000259" key="1">
    <source>
        <dbReference type="Pfam" id="PF13460"/>
    </source>
</evidence>
<dbReference type="InterPro" id="IPR052718">
    <property type="entry name" value="NmrA-type_oxidoreductase"/>
</dbReference>
<reference evidence="2 3" key="1">
    <citation type="submission" date="2024-09" db="EMBL/GenBank/DDBJ databases">
        <authorList>
            <person name="Lee S.D."/>
        </authorList>
    </citation>
    <scope>NUCLEOTIDE SEQUENCE [LARGE SCALE GENOMIC DNA]</scope>
    <source>
        <strain evidence="2 3">N1-1</strain>
    </source>
</reference>
<keyword evidence="3" id="KW-1185">Reference proteome</keyword>
<accession>A0ABV6V3B5</accession>
<sequence>MTILVTAATGQLGRLVVDSLLSRVPASEVAVAVRSPEKAADIAALGVEVRRADYAQPETWAAALAGVDRLLLISGTDMGARVDQHRAVIEAAKAAGVGLIAYTSVLGADDATFGLADDHKATEAVLRASGVPFVLLRHGWYTENYTAQLDTFLQYGAVTGSSGDGRVSTASRRDYAEAAAAVLTTEGHENTVYELSGDTAWSFSELAAEMAAQSGKPVVYQDVPADQHVRILLGAGLPEPVARMLVDVDAGIGRGELAGTPGDLGRLIGRGTTPLADSVKAALES</sequence>
<dbReference type="InterPro" id="IPR016040">
    <property type="entry name" value="NAD(P)-bd_dom"/>
</dbReference>
<dbReference type="Gene3D" id="3.40.50.720">
    <property type="entry name" value="NAD(P)-binding Rossmann-like Domain"/>
    <property type="match status" value="1"/>
</dbReference>
<dbReference type="Proteomes" id="UP001592582">
    <property type="component" value="Unassembled WGS sequence"/>
</dbReference>
<name>A0ABV6V3B5_9ACTN</name>
<dbReference type="SUPFAM" id="SSF51735">
    <property type="entry name" value="NAD(P)-binding Rossmann-fold domains"/>
    <property type="match status" value="1"/>
</dbReference>
<dbReference type="Pfam" id="PF13460">
    <property type="entry name" value="NAD_binding_10"/>
    <property type="match status" value="1"/>
</dbReference>
<dbReference type="CDD" id="cd05269">
    <property type="entry name" value="TMR_SDR_a"/>
    <property type="match status" value="1"/>
</dbReference>
<feature type="domain" description="NAD(P)-binding" evidence="1">
    <location>
        <begin position="8"/>
        <end position="185"/>
    </location>
</feature>
<dbReference type="GO" id="GO:0003955">
    <property type="term" value="F:NAD(P)H dehydrogenase (quinone) activity"/>
    <property type="evidence" value="ECO:0007669"/>
    <property type="project" value="UniProtKB-EC"/>
</dbReference>
<comment type="caution">
    <text evidence="2">The sequence shown here is derived from an EMBL/GenBank/DDBJ whole genome shotgun (WGS) entry which is preliminary data.</text>
</comment>
<dbReference type="RefSeq" id="WP_380501631.1">
    <property type="nucleotide sequence ID" value="NZ_JBHEZX010000001.1"/>
</dbReference>
<dbReference type="PANTHER" id="PTHR47129:SF1">
    <property type="entry name" value="NMRA-LIKE DOMAIN-CONTAINING PROTEIN"/>
    <property type="match status" value="1"/>
</dbReference>
<dbReference type="InterPro" id="IPR036291">
    <property type="entry name" value="NAD(P)-bd_dom_sf"/>
</dbReference>